<evidence type="ECO:0000313" key="3">
    <source>
        <dbReference type="EMBL" id="TFK37011.1"/>
    </source>
</evidence>
<dbReference type="Proteomes" id="UP000308652">
    <property type="component" value="Unassembled WGS sequence"/>
</dbReference>
<evidence type="ECO:0000256" key="1">
    <source>
        <dbReference type="ARBA" id="ARBA00022737"/>
    </source>
</evidence>
<dbReference type="Gene3D" id="3.40.50.300">
    <property type="entry name" value="P-loop containing nucleotide triphosphate hydrolases"/>
    <property type="match status" value="1"/>
</dbReference>
<gene>
    <name evidence="3" type="ORF">BDQ12DRAFT_218303</name>
</gene>
<evidence type="ECO:0000259" key="2">
    <source>
        <dbReference type="Pfam" id="PF24883"/>
    </source>
</evidence>
<sequence length="781" mass="88540">MSFHGANNFVVNGLTQIDVQLNNSGKQPESKINGFEHLRAAIAEGAFHDSAERFDPPKCHPDTRKAVIECIQSWVDNRSRDTSIMWLQGPAGAGKSAIAQTVAEHYNDKFQLCASFFFSRTAPKRSTETHLIATIAYQVALAIPPTKSFIIDAIEKDPTLFSRSLDVQITKLIVGPLSKATNKRHDANTHLIHNYPQLIIIDGLDECTNPAMQFAILNAIALAWRSKKNVQIPLCFLILSRPELAIRNAFDTDIIKELSNRLVLDDSFTPSKDIELFIRSKFIDIKQTHSLRPFLDSWPSDHIVDILVDRSSGQFIYASVVMKYVSDPRRSPMKRVDVILGIVARGQDRPYAQLDALYTCILDSVDDYAPVSRILGALVYIAQTPSGSHYDEYATYMKSTKFLDSLLLLEDGNTELLTVDLHSVLFFPDLSKLQNLYANSNRFSHDTNLLGSSYAIRFFHASFSDFLVDESRSGEFALNHKLVHADLAHCCLKLYNQTTQPGPDGTAAWYYSLDHAFYHLSMAPPTSQLIKTLHESPISKYSSELIKCGYFRQQVASVLEWISNAFDSDDNQFEYVCGILQQCMDSYHLKCLNKYANHARLPTILALGNFLKVGGISSEEATKRDSAMMSICRRVCAIDDKIIAEYIEVDENALRLFSNKSSQYSEWLSTFLSNPSRCGKYAMREEDYKQAVLQLSELFPSHRPHELATQERLLIDRIFCTFLSRMMKSDNTVIKIIRDGLSRNQFGDLPQTQKEIEKYLKKYDGNIITRMAISQKLKRRK</sequence>
<reference evidence="3 4" key="1">
    <citation type="journal article" date="2019" name="Nat. Ecol. Evol.">
        <title>Megaphylogeny resolves global patterns of mushroom evolution.</title>
        <authorList>
            <person name="Varga T."/>
            <person name="Krizsan K."/>
            <person name="Foldi C."/>
            <person name="Dima B."/>
            <person name="Sanchez-Garcia M."/>
            <person name="Sanchez-Ramirez S."/>
            <person name="Szollosi G.J."/>
            <person name="Szarkandi J.G."/>
            <person name="Papp V."/>
            <person name="Albert L."/>
            <person name="Andreopoulos W."/>
            <person name="Angelini C."/>
            <person name="Antonin V."/>
            <person name="Barry K.W."/>
            <person name="Bougher N.L."/>
            <person name="Buchanan P."/>
            <person name="Buyck B."/>
            <person name="Bense V."/>
            <person name="Catcheside P."/>
            <person name="Chovatia M."/>
            <person name="Cooper J."/>
            <person name="Damon W."/>
            <person name="Desjardin D."/>
            <person name="Finy P."/>
            <person name="Geml J."/>
            <person name="Haridas S."/>
            <person name="Hughes K."/>
            <person name="Justo A."/>
            <person name="Karasinski D."/>
            <person name="Kautmanova I."/>
            <person name="Kiss B."/>
            <person name="Kocsube S."/>
            <person name="Kotiranta H."/>
            <person name="LaButti K.M."/>
            <person name="Lechner B.E."/>
            <person name="Liimatainen K."/>
            <person name="Lipzen A."/>
            <person name="Lukacs Z."/>
            <person name="Mihaltcheva S."/>
            <person name="Morgado L.N."/>
            <person name="Niskanen T."/>
            <person name="Noordeloos M.E."/>
            <person name="Ohm R.A."/>
            <person name="Ortiz-Santana B."/>
            <person name="Ovrebo C."/>
            <person name="Racz N."/>
            <person name="Riley R."/>
            <person name="Savchenko A."/>
            <person name="Shiryaev A."/>
            <person name="Soop K."/>
            <person name="Spirin V."/>
            <person name="Szebenyi C."/>
            <person name="Tomsovsky M."/>
            <person name="Tulloss R.E."/>
            <person name="Uehling J."/>
            <person name="Grigoriev I.V."/>
            <person name="Vagvolgyi C."/>
            <person name="Papp T."/>
            <person name="Martin F.M."/>
            <person name="Miettinen O."/>
            <person name="Hibbett D.S."/>
            <person name="Nagy L.G."/>
        </authorList>
    </citation>
    <scope>NUCLEOTIDE SEQUENCE [LARGE SCALE GENOMIC DNA]</scope>
    <source>
        <strain evidence="3 4">CBS 166.37</strain>
    </source>
</reference>
<dbReference type="OrthoDB" id="5967843at2759"/>
<dbReference type="InterPro" id="IPR056884">
    <property type="entry name" value="NPHP3-like_N"/>
</dbReference>
<keyword evidence="1" id="KW-0677">Repeat</keyword>
<dbReference type="SUPFAM" id="SSF52540">
    <property type="entry name" value="P-loop containing nucleoside triphosphate hydrolases"/>
    <property type="match status" value="1"/>
</dbReference>
<name>A0A5C3M795_9AGAR</name>
<accession>A0A5C3M795</accession>
<proteinExistence type="predicted"/>
<feature type="domain" description="Nephrocystin 3-like N-terminal" evidence="2">
    <location>
        <begin position="71"/>
        <end position="241"/>
    </location>
</feature>
<dbReference type="STRING" id="68775.A0A5C3M795"/>
<protein>
    <recommendedName>
        <fullName evidence="2">Nephrocystin 3-like N-terminal domain-containing protein</fullName>
    </recommendedName>
</protein>
<evidence type="ECO:0000313" key="4">
    <source>
        <dbReference type="Proteomes" id="UP000308652"/>
    </source>
</evidence>
<organism evidence="3 4">
    <name type="scientific">Crucibulum laeve</name>
    <dbReference type="NCBI Taxonomy" id="68775"/>
    <lineage>
        <taxon>Eukaryota</taxon>
        <taxon>Fungi</taxon>
        <taxon>Dikarya</taxon>
        <taxon>Basidiomycota</taxon>
        <taxon>Agaricomycotina</taxon>
        <taxon>Agaricomycetes</taxon>
        <taxon>Agaricomycetidae</taxon>
        <taxon>Agaricales</taxon>
        <taxon>Agaricineae</taxon>
        <taxon>Nidulariaceae</taxon>
        <taxon>Crucibulum</taxon>
    </lineage>
</organism>
<dbReference type="EMBL" id="ML213610">
    <property type="protein sequence ID" value="TFK37011.1"/>
    <property type="molecule type" value="Genomic_DNA"/>
</dbReference>
<dbReference type="AlphaFoldDB" id="A0A5C3M795"/>
<dbReference type="PANTHER" id="PTHR10039">
    <property type="entry name" value="AMELOGENIN"/>
    <property type="match status" value="1"/>
</dbReference>
<dbReference type="Pfam" id="PF24883">
    <property type="entry name" value="NPHP3_N"/>
    <property type="match status" value="1"/>
</dbReference>
<dbReference type="InterPro" id="IPR027417">
    <property type="entry name" value="P-loop_NTPase"/>
</dbReference>
<keyword evidence="4" id="KW-1185">Reference proteome</keyword>